<evidence type="ECO:0000256" key="5">
    <source>
        <dbReference type="ARBA" id="ARBA00023315"/>
    </source>
</evidence>
<feature type="domain" description="MobA-like NTP transferase" evidence="9">
    <location>
        <begin position="4"/>
        <end position="133"/>
    </location>
</feature>
<keyword evidence="3" id="KW-0808">Transferase</keyword>
<comment type="function">
    <text evidence="8">Catalyzes the last two sequential reactions in the de novo biosynthetic pathway for UDP-N-acetylglucosamine (UDP-GlcNAc). The C-terminal domain catalyzes the transfer of acetyl group from acetyl coenzyme A to glucosamine-1-phosphate (GlcN-1-P) to produce N-acetylglucosamine-1-phosphate (GlcNAc-1-P), which is converted into UDP-GlcNAc by the transfer of uridine 5-monophosphate (from uridine 5-triphosphate), a reaction catalyzed by the N-terminal domain.</text>
</comment>
<evidence type="ECO:0000313" key="11">
    <source>
        <dbReference type="Proteomes" id="UP000233517"/>
    </source>
</evidence>
<evidence type="ECO:0000313" key="10">
    <source>
        <dbReference type="EMBL" id="PKM91017.1"/>
    </source>
</evidence>
<dbReference type="GO" id="GO:0003977">
    <property type="term" value="F:UDP-N-acetylglucosamine diphosphorylase activity"/>
    <property type="evidence" value="ECO:0007669"/>
    <property type="project" value="UniProtKB-EC"/>
</dbReference>
<comment type="catalytic activity">
    <reaction evidence="7">
        <text>N-acetyl-alpha-D-glucosamine 1-phosphate + UTP + H(+) = UDP-N-acetyl-alpha-D-glucosamine + diphosphate</text>
        <dbReference type="Rhea" id="RHEA:13509"/>
        <dbReference type="ChEBI" id="CHEBI:15378"/>
        <dbReference type="ChEBI" id="CHEBI:33019"/>
        <dbReference type="ChEBI" id="CHEBI:46398"/>
        <dbReference type="ChEBI" id="CHEBI:57705"/>
        <dbReference type="ChEBI" id="CHEBI:57776"/>
        <dbReference type="EC" id="2.7.7.23"/>
    </reaction>
</comment>
<dbReference type="GO" id="GO:0019134">
    <property type="term" value="F:glucosamine-1-phosphate N-acetyltransferase activity"/>
    <property type="evidence" value="ECO:0007669"/>
    <property type="project" value="UniProtKB-EC"/>
</dbReference>
<accession>A0A2N2E8H2</accession>
<dbReference type="AlphaFoldDB" id="A0A2N2E8H2"/>
<dbReference type="CDD" id="cd02540">
    <property type="entry name" value="GT2_GlmU_N_bac"/>
    <property type="match status" value="1"/>
</dbReference>
<evidence type="ECO:0000256" key="2">
    <source>
        <dbReference type="ARBA" id="ARBA00007947"/>
    </source>
</evidence>
<reference evidence="10 11" key="1">
    <citation type="journal article" date="2017" name="ISME J.">
        <title>Potential for microbial H2 and metal transformations associated with novel bacteria and archaea in deep terrestrial subsurface sediments.</title>
        <authorList>
            <person name="Hernsdorf A.W."/>
            <person name="Amano Y."/>
            <person name="Miyakawa K."/>
            <person name="Ise K."/>
            <person name="Suzuki Y."/>
            <person name="Anantharaman K."/>
            <person name="Probst A."/>
            <person name="Burstein D."/>
            <person name="Thomas B.C."/>
            <person name="Banfield J.F."/>
        </authorList>
    </citation>
    <scope>NUCLEOTIDE SEQUENCE [LARGE SCALE GENOMIC DNA]</scope>
    <source>
        <strain evidence="10">HGW-Falkowbacteria-1</strain>
    </source>
</reference>
<dbReference type="SUPFAM" id="SSF53448">
    <property type="entry name" value="Nucleotide-diphospho-sugar transferases"/>
    <property type="match status" value="1"/>
</dbReference>
<dbReference type="Proteomes" id="UP000233517">
    <property type="component" value="Unassembled WGS sequence"/>
</dbReference>
<evidence type="ECO:0000256" key="1">
    <source>
        <dbReference type="ARBA" id="ARBA00007707"/>
    </source>
</evidence>
<dbReference type="PANTHER" id="PTHR43584">
    <property type="entry name" value="NUCLEOTIDYL TRANSFERASE"/>
    <property type="match status" value="1"/>
</dbReference>
<dbReference type="PANTHER" id="PTHR43584:SF3">
    <property type="entry name" value="BIFUNCTIONAL PROTEIN GLMU"/>
    <property type="match status" value="1"/>
</dbReference>
<dbReference type="EMBL" id="PHAI01000005">
    <property type="protein sequence ID" value="PKM91017.1"/>
    <property type="molecule type" value="Genomic_DNA"/>
</dbReference>
<keyword evidence="5" id="KW-0012">Acyltransferase</keyword>
<evidence type="ECO:0000259" key="9">
    <source>
        <dbReference type="Pfam" id="PF12804"/>
    </source>
</evidence>
<organism evidence="10 11">
    <name type="scientific">Candidatus Falkowbacteria bacterium HGW-Falkowbacteria-1</name>
    <dbReference type="NCBI Taxonomy" id="2013768"/>
    <lineage>
        <taxon>Bacteria</taxon>
        <taxon>Candidatus Falkowiibacteriota</taxon>
    </lineage>
</organism>
<evidence type="ECO:0000256" key="3">
    <source>
        <dbReference type="ARBA" id="ARBA00022679"/>
    </source>
</evidence>
<dbReference type="InterPro" id="IPR050065">
    <property type="entry name" value="GlmU-like"/>
</dbReference>
<keyword evidence="4" id="KW-0548">Nucleotidyltransferase</keyword>
<comment type="similarity">
    <text evidence="1">In the C-terminal section; belongs to the transferase hexapeptide repeat family.</text>
</comment>
<evidence type="ECO:0000256" key="4">
    <source>
        <dbReference type="ARBA" id="ARBA00022695"/>
    </source>
</evidence>
<protein>
    <recommendedName>
        <fullName evidence="9">MobA-like NTP transferase domain-containing protein</fullName>
    </recommendedName>
</protein>
<name>A0A2N2E8H2_9BACT</name>
<evidence type="ECO:0000256" key="7">
    <source>
        <dbReference type="ARBA" id="ARBA00048493"/>
    </source>
</evidence>
<comment type="catalytic activity">
    <reaction evidence="6">
        <text>alpha-D-glucosamine 1-phosphate + acetyl-CoA = N-acetyl-alpha-D-glucosamine 1-phosphate + CoA + H(+)</text>
        <dbReference type="Rhea" id="RHEA:13725"/>
        <dbReference type="ChEBI" id="CHEBI:15378"/>
        <dbReference type="ChEBI" id="CHEBI:57287"/>
        <dbReference type="ChEBI" id="CHEBI:57288"/>
        <dbReference type="ChEBI" id="CHEBI:57776"/>
        <dbReference type="ChEBI" id="CHEBI:58516"/>
        <dbReference type="EC" id="2.3.1.157"/>
    </reaction>
</comment>
<comment type="caution">
    <text evidence="10">The sequence shown here is derived from an EMBL/GenBank/DDBJ whole genome shotgun (WGS) entry which is preliminary data.</text>
</comment>
<dbReference type="InterPro" id="IPR025877">
    <property type="entry name" value="MobA-like_NTP_Trfase"/>
</dbReference>
<sequence>MNKVIILAAGKGTRMKTELPKVLSPINGKPMIEYLVNSVIKAGVNSSPIIVVSPDNHKLIADSLKDYSVKFAFQTEQLGTGHAVLSTKDLIDDEVENIVVLYGDHPFIKESSINNLVNNHKGEVSMMMVTVEDFNDWRKNFYHWGRIIRNGGGIKEIIEFKDADDKIKEIRDVNPAFFCFNKNWLFKNIIDLKNNNNQKEYYLTDLIKVAFDQNININFSLVDAKEAIGVNSPEELEIARSLADKIIF</sequence>
<gene>
    <name evidence="10" type="ORF">CVU82_04440</name>
</gene>
<proteinExistence type="inferred from homology"/>
<dbReference type="Gene3D" id="3.90.550.10">
    <property type="entry name" value="Spore Coat Polysaccharide Biosynthesis Protein SpsA, Chain A"/>
    <property type="match status" value="1"/>
</dbReference>
<dbReference type="InterPro" id="IPR029044">
    <property type="entry name" value="Nucleotide-diphossugar_trans"/>
</dbReference>
<evidence type="ECO:0000256" key="6">
    <source>
        <dbReference type="ARBA" id="ARBA00048247"/>
    </source>
</evidence>
<evidence type="ECO:0000256" key="8">
    <source>
        <dbReference type="ARBA" id="ARBA00049628"/>
    </source>
</evidence>
<dbReference type="Pfam" id="PF12804">
    <property type="entry name" value="NTP_transf_3"/>
    <property type="match status" value="1"/>
</dbReference>
<comment type="similarity">
    <text evidence="2">In the N-terminal section; belongs to the N-acetylglucosamine-1-phosphate uridyltransferase family.</text>
</comment>